<dbReference type="EC" id="2.4.2.1" evidence="8"/>
<dbReference type="PROSITE" id="PS01240">
    <property type="entry name" value="PNP_MTAP_2"/>
    <property type="match status" value="1"/>
</dbReference>
<evidence type="ECO:0000313" key="11">
    <source>
        <dbReference type="Proteomes" id="UP001248709"/>
    </source>
</evidence>
<evidence type="ECO:0000256" key="1">
    <source>
        <dbReference type="ARBA" id="ARBA00002678"/>
    </source>
</evidence>
<dbReference type="InterPro" id="IPR018099">
    <property type="entry name" value="Purine_phosphorylase-2_CS"/>
</dbReference>
<dbReference type="InterPro" id="IPR000845">
    <property type="entry name" value="Nucleoside_phosphorylase_d"/>
</dbReference>
<dbReference type="NCBIfam" id="TIGR01697">
    <property type="entry name" value="PNPH-PUNA-XAPA"/>
    <property type="match status" value="1"/>
</dbReference>
<dbReference type="InterPro" id="IPR011270">
    <property type="entry name" value="Pur_Nuc_Pase_Ino/Guo-sp"/>
</dbReference>
<dbReference type="NCBIfam" id="NF006054">
    <property type="entry name" value="PRK08202.1"/>
    <property type="match status" value="1"/>
</dbReference>
<dbReference type="Gene3D" id="3.40.50.1580">
    <property type="entry name" value="Nucleoside phosphorylase domain"/>
    <property type="match status" value="1"/>
</dbReference>
<dbReference type="RefSeq" id="WP_376717961.1">
    <property type="nucleotide sequence ID" value="NZ_JAUSUY010000013.1"/>
</dbReference>
<evidence type="ECO:0000256" key="5">
    <source>
        <dbReference type="ARBA" id="ARBA00022676"/>
    </source>
</evidence>
<keyword evidence="11" id="KW-1185">Reference proteome</keyword>
<name>A0ABU3H9T9_9BACL</name>
<proteinExistence type="inferred from homology"/>
<dbReference type="InterPro" id="IPR011268">
    <property type="entry name" value="Purine_phosphorylase"/>
</dbReference>
<comment type="pathway">
    <text evidence="2 8">Purine metabolism; purine nucleoside salvage.</text>
</comment>
<dbReference type="GO" id="GO:0004731">
    <property type="term" value="F:purine-nucleoside phosphorylase activity"/>
    <property type="evidence" value="ECO:0007669"/>
    <property type="project" value="UniProtKB-EC"/>
</dbReference>
<dbReference type="CDD" id="cd09009">
    <property type="entry name" value="PNP-EcPNPII_like"/>
    <property type="match status" value="1"/>
</dbReference>
<dbReference type="Pfam" id="PF01048">
    <property type="entry name" value="PNP_UDP_1"/>
    <property type="match status" value="1"/>
</dbReference>
<comment type="caution">
    <text evidence="10">The sequence shown here is derived from an EMBL/GenBank/DDBJ whole genome shotgun (WGS) entry which is preliminary data.</text>
</comment>
<evidence type="ECO:0000313" key="10">
    <source>
        <dbReference type="EMBL" id="MDT3427585.1"/>
    </source>
</evidence>
<protein>
    <recommendedName>
        <fullName evidence="8">Purine nucleoside phosphorylase</fullName>
        <ecNumber evidence="8">2.4.2.1</ecNumber>
    </recommendedName>
    <alternativeName>
        <fullName evidence="8">Inosine-guanosine phosphorylase</fullName>
    </alternativeName>
</protein>
<dbReference type="PIRSF" id="PIRSF000477">
    <property type="entry name" value="PurNPase"/>
    <property type="match status" value="1"/>
</dbReference>
<keyword evidence="6 8" id="KW-0808">Transferase</keyword>
<accession>A0ABU3H9T9</accession>
<dbReference type="PANTHER" id="PTHR11904:SF9">
    <property type="entry name" value="PURINE NUCLEOSIDE PHOSPHORYLASE-RELATED"/>
    <property type="match status" value="1"/>
</dbReference>
<dbReference type="Proteomes" id="UP001248709">
    <property type="component" value="Unassembled WGS sequence"/>
</dbReference>
<dbReference type="PANTHER" id="PTHR11904">
    <property type="entry name" value="METHYLTHIOADENOSINE/PURINE NUCLEOSIDE PHOSPHORYLASE"/>
    <property type="match status" value="1"/>
</dbReference>
<comment type="subunit">
    <text evidence="4">Homotrimer.</text>
</comment>
<gene>
    <name evidence="10" type="ORF">J2Z22_003148</name>
</gene>
<dbReference type="EMBL" id="JAUSUY010000013">
    <property type="protein sequence ID" value="MDT3427585.1"/>
    <property type="molecule type" value="Genomic_DNA"/>
</dbReference>
<evidence type="ECO:0000256" key="4">
    <source>
        <dbReference type="ARBA" id="ARBA00011233"/>
    </source>
</evidence>
<evidence type="ECO:0000256" key="6">
    <source>
        <dbReference type="ARBA" id="ARBA00022679"/>
    </source>
</evidence>
<dbReference type="InterPro" id="IPR035994">
    <property type="entry name" value="Nucleoside_phosphorylase_sf"/>
</dbReference>
<dbReference type="NCBIfam" id="TIGR01700">
    <property type="entry name" value="PNPH"/>
    <property type="match status" value="1"/>
</dbReference>
<keyword evidence="5 8" id="KW-0328">Glycosyltransferase</keyword>
<comment type="function">
    <text evidence="1">The purine nucleoside phosphorylases catalyze the phosphorolytic breakdown of the N-glycosidic bond in the beta-(deoxy)ribonucleoside molecules, with the formation of the corresponding free purine bases and pentose-1-phosphate. Cleaves guanosine, inosine, 2'-deoxyguanosine and 2'-deoxyinosine.</text>
</comment>
<evidence type="ECO:0000259" key="9">
    <source>
        <dbReference type="Pfam" id="PF01048"/>
    </source>
</evidence>
<reference evidence="10 11" key="1">
    <citation type="submission" date="2023-07" db="EMBL/GenBank/DDBJ databases">
        <title>Genomic Encyclopedia of Type Strains, Phase IV (KMG-IV): sequencing the most valuable type-strain genomes for metagenomic binning, comparative biology and taxonomic classification.</title>
        <authorList>
            <person name="Goeker M."/>
        </authorList>
    </citation>
    <scope>NUCLEOTIDE SEQUENCE [LARGE SCALE GENOMIC DNA]</scope>
    <source>
        <strain evidence="10 11">T98</strain>
    </source>
</reference>
<dbReference type="SUPFAM" id="SSF53167">
    <property type="entry name" value="Purine and uridine phosphorylases"/>
    <property type="match status" value="1"/>
</dbReference>
<comment type="catalytic activity">
    <reaction evidence="7">
        <text>a purine 2'-deoxy-D-ribonucleoside + phosphate = a purine nucleobase + 2-deoxy-alpha-D-ribose 1-phosphate</text>
        <dbReference type="Rhea" id="RHEA:36431"/>
        <dbReference type="ChEBI" id="CHEBI:26386"/>
        <dbReference type="ChEBI" id="CHEBI:43474"/>
        <dbReference type="ChEBI" id="CHEBI:57259"/>
        <dbReference type="ChEBI" id="CHEBI:142361"/>
        <dbReference type="EC" id="2.4.2.1"/>
    </reaction>
</comment>
<evidence type="ECO:0000256" key="7">
    <source>
        <dbReference type="ARBA" id="ARBA00048556"/>
    </source>
</evidence>
<evidence type="ECO:0000256" key="8">
    <source>
        <dbReference type="PIRNR" id="PIRNR000477"/>
    </source>
</evidence>
<sequence>MMELKDRIDHAKAYIQRLTDDRPEVGLILGSGLGDLADEMEDAIKIPYHEIPFFSRTSVESHAGLLVIGRLEGKAVIAMQGRFHYYEGHSMDAVTFPVRVMRALGTERLLITNSSGGVNESYQTGDVMIISDHINLMGANPLVGPNDDRLGVRFPDLTNAYCPDLRRLAHQAAADQGIGLQEGVYVGWSGPSFETPAEVRMTRILGGDAVGMSTIPEVIAANHAGMKVLALSCVCNMAAGIMPGELTSEEVFEAARGLKGKLTGLVRGILKLI</sequence>
<comment type="similarity">
    <text evidence="3 8">Belongs to the PNP/MTAP phosphorylase family.</text>
</comment>
<evidence type="ECO:0000256" key="2">
    <source>
        <dbReference type="ARBA" id="ARBA00005058"/>
    </source>
</evidence>
<evidence type="ECO:0000256" key="3">
    <source>
        <dbReference type="ARBA" id="ARBA00006751"/>
    </source>
</evidence>
<organism evidence="10 11">
    <name type="scientific">Paenibacillus forsythiae</name>
    <dbReference type="NCBI Taxonomy" id="365616"/>
    <lineage>
        <taxon>Bacteria</taxon>
        <taxon>Bacillati</taxon>
        <taxon>Bacillota</taxon>
        <taxon>Bacilli</taxon>
        <taxon>Bacillales</taxon>
        <taxon>Paenibacillaceae</taxon>
        <taxon>Paenibacillus</taxon>
    </lineage>
</organism>
<feature type="domain" description="Nucleoside phosphorylase" evidence="9">
    <location>
        <begin position="25"/>
        <end position="270"/>
    </location>
</feature>